<dbReference type="InterPro" id="IPR023780">
    <property type="entry name" value="Chromo_domain"/>
</dbReference>
<proteinExistence type="predicted"/>
<dbReference type="InterPro" id="IPR016197">
    <property type="entry name" value="Chromo-like_dom_sf"/>
</dbReference>
<dbReference type="PANTHER" id="PTHR46585">
    <property type="entry name" value="INTEGRASE CORE DOMAIN CONTAINING PROTEIN"/>
    <property type="match status" value="1"/>
</dbReference>
<dbReference type="Pfam" id="PF00385">
    <property type="entry name" value="Chromo"/>
    <property type="match status" value="1"/>
</dbReference>
<evidence type="ECO:0000313" key="4">
    <source>
        <dbReference type="Proteomes" id="UP001165083"/>
    </source>
</evidence>
<dbReference type="Gene3D" id="3.30.420.10">
    <property type="entry name" value="Ribonuclease H-like superfamily/Ribonuclease H"/>
    <property type="match status" value="1"/>
</dbReference>
<dbReference type="SMART" id="SM00298">
    <property type="entry name" value="CHROMO"/>
    <property type="match status" value="1"/>
</dbReference>
<dbReference type="PANTHER" id="PTHR46585:SF1">
    <property type="entry name" value="CHROMO DOMAIN-CONTAINING PROTEIN"/>
    <property type="match status" value="1"/>
</dbReference>
<evidence type="ECO:0000313" key="3">
    <source>
        <dbReference type="EMBL" id="GMF66080.1"/>
    </source>
</evidence>
<gene>
    <name evidence="3" type="ORF">Plil01_001862600</name>
</gene>
<dbReference type="Proteomes" id="UP001165083">
    <property type="component" value="Unassembled WGS sequence"/>
</dbReference>
<dbReference type="PROSITE" id="PS50994">
    <property type="entry name" value="INTEGRASE"/>
    <property type="match status" value="1"/>
</dbReference>
<dbReference type="Gene3D" id="2.40.50.40">
    <property type="match status" value="1"/>
</dbReference>
<dbReference type="GO" id="GO:0015074">
    <property type="term" value="P:DNA integration"/>
    <property type="evidence" value="ECO:0007669"/>
    <property type="project" value="InterPro"/>
</dbReference>
<sequence length="360" mass="41591">MDVLLKKLYYDPKTGFIGAQALYQKAKELNPKITFKIVKDWYASQTDIQRYQEQKKRFNGFKIASHNPNSWQIDLAFWEKRPILTAININSRLGFAKVLSNTTAATVLAELKAFGRLHKVDIITSDNGSEFMNSQAQEYFKTKKIEHYNNEPGDHGTMGKIERSNRTLKQRLTKMSPKRISQKLITDVSEIYNSTFHRSIGMTPNDAKGKVMDADLSHNQAEADRIEKEFEVGSSVLYRLKKQAFGKESARWSNAVYTIVGIDGYRVQIRSKNGHTLYKAPNDLKLVKTETTDATINRGDILEAEKILDHKKTRSGKYKYLIKWLGNEPDSWEPQDNLRLINKNKRSTLENEYWKKKNET</sequence>
<dbReference type="Pfam" id="PF00665">
    <property type="entry name" value="rve"/>
    <property type="match status" value="1"/>
</dbReference>
<protein>
    <submittedName>
        <fullName evidence="3">Unnamed protein product</fullName>
    </submittedName>
</protein>
<dbReference type="GO" id="GO:0003676">
    <property type="term" value="F:nucleic acid binding"/>
    <property type="evidence" value="ECO:0007669"/>
    <property type="project" value="InterPro"/>
</dbReference>
<evidence type="ECO:0000259" key="2">
    <source>
        <dbReference type="PROSITE" id="PS50994"/>
    </source>
</evidence>
<dbReference type="AlphaFoldDB" id="A0A9W6YKS1"/>
<feature type="domain" description="Integrase catalytic" evidence="2">
    <location>
        <begin position="64"/>
        <end position="212"/>
    </location>
</feature>
<dbReference type="PROSITE" id="PS50013">
    <property type="entry name" value="CHROMO_2"/>
    <property type="match status" value="1"/>
</dbReference>
<dbReference type="EMBL" id="BSXW01012538">
    <property type="protein sequence ID" value="GMF66080.1"/>
    <property type="molecule type" value="Genomic_DNA"/>
</dbReference>
<evidence type="ECO:0000259" key="1">
    <source>
        <dbReference type="PROSITE" id="PS50013"/>
    </source>
</evidence>
<dbReference type="SUPFAM" id="SSF53098">
    <property type="entry name" value="Ribonuclease H-like"/>
    <property type="match status" value="1"/>
</dbReference>
<dbReference type="InterPro" id="IPR036397">
    <property type="entry name" value="RNaseH_sf"/>
</dbReference>
<keyword evidence="4" id="KW-1185">Reference proteome</keyword>
<dbReference type="InterPro" id="IPR012337">
    <property type="entry name" value="RNaseH-like_sf"/>
</dbReference>
<comment type="caution">
    <text evidence="3">The sequence shown here is derived from an EMBL/GenBank/DDBJ whole genome shotgun (WGS) entry which is preliminary data.</text>
</comment>
<accession>A0A9W6YKS1</accession>
<organism evidence="3 4">
    <name type="scientific">Phytophthora lilii</name>
    <dbReference type="NCBI Taxonomy" id="2077276"/>
    <lineage>
        <taxon>Eukaryota</taxon>
        <taxon>Sar</taxon>
        <taxon>Stramenopiles</taxon>
        <taxon>Oomycota</taxon>
        <taxon>Peronosporomycetes</taxon>
        <taxon>Peronosporales</taxon>
        <taxon>Peronosporaceae</taxon>
        <taxon>Phytophthora</taxon>
    </lineage>
</organism>
<dbReference type="OrthoDB" id="6621683at2759"/>
<feature type="domain" description="Chromo" evidence="1">
    <location>
        <begin position="302"/>
        <end position="360"/>
    </location>
</feature>
<dbReference type="InterPro" id="IPR000953">
    <property type="entry name" value="Chromo/chromo_shadow_dom"/>
</dbReference>
<dbReference type="InterPro" id="IPR001584">
    <property type="entry name" value="Integrase_cat-core"/>
</dbReference>
<dbReference type="SUPFAM" id="SSF54160">
    <property type="entry name" value="Chromo domain-like"/>
    <property type="match status" value="1"/>
</dbReference>
<name>A0A9W6YKS1_9STRA</name>
<dbReference type="CDD" id="cd00024">
    <property type="entry name" value="CD_CSD"/>
    <property type="match status" value="1"/>
</dbReference>
<reference evidence="3" key="1">
    <citation type="submission" date="2023-04" db="EMBL/GenBank/DDBJ databases">
        <title>Phytophthora lilii NBRC 32176.</title>
        <authorList>
            <person name="Ichikawa N."/>
            <person name="Sato H."/>
            <person name="Tonouchi N."/>
        </authorList>
    </citation>
    <scope>NUCLEOTIDE SEQUENCE</scope>
    <source>
        <strain evidence="3">NBRC 32176</strain>
    </source>
</reference>